<dbReference type="Proteomes" id="UP000569329">
    <property type="component" value="Unassembled WGS sequence"/>
</dbReference>
<organism evidence="2 3">
    <name type="scientific">Halosaccharopolyspora lacisalsi</name>
    <dbReference type="NCBI Taxonomy" id="1000566"/>
    <lineage>
        <taxon>Bacteria</taxon>
        <taxon>Bacillati</taxon>
        <taxon>Actinomycetota</taxon>
        <taxon>Actinomycetes</taxon>
        <taxon>Pseudonocardiales</taxon>
        <taxon>Pseudonocardiaceae</taxon>
        <taxon>Halosaccharopolyspora</taxon>
    </lineage>
</organism>
<protein>
    <submittedName>
        <fullName evidence="2">Uncharacterized protein</fullName>
    </submittedName>
</protein>
<gene>
    <name evidence="2" type="ORF">FHX42_000147</name>
</gene>
<feature type="compositionally biased region" description="Basic and acidic residues" evidence="1">
    <location>
        <begin position="74"/>
        <end position="94"/>
    </location>
</feature>
<proteinExistence type="predicted"/>
<evidence type="ECO:0000256" key="1">
    <source>
        <dbReference type="SAM" id="MobiDB-lite"/>
    </source>
</evidence>
<feature type="compositionally biased region" description="Pro residues" evidence="1">
    <location>
        <begin position="96"/>
        <end position="107"/>
    </location>
</feature>
<keyword evidence="3" id="KW-1185">Reference proteome</keyword>
<dbReference type="AlphaFoldDB" id="A0A839DVI4"/>
<accession>A0A839DVI4</accession>
<dbReference type="RefSeq" id="WP_182542160.1">
    <property type="nucleotide sequence ID" value="NZ_JACGWZ010000001.1"/>
</dbReference>
<comment type="caution">
    <text evidence="2">The sequence shown here is derived from an EMBL/GenBank/DDBJ whole genome shotgun (WGS) entry which is preliminary data.</text>
</comment>
<reference evidence="2 3" key="1">
    <citation type="submission" date="2020-07" db="EMBL/GenBank/DDBJ databases">
        <title>Sequencing the genomes of 1000 actinobacteria strains.</title>
        <authorList>
            <person name="Klenk H.-P."/>
        </authorList>
    </citation>
    <scope>NUCLEOTIDE SEQUENCE [LARGE SCALE GENOMIC DNA]</scope>
    <source>
        <strain evidence="2 3">DSM 45975</strain>
    </source>
</reference>
<dbReference type="EMBL" id="JACGWZ010000001">
    <property type="protein sequence ID" value="MBA8822818.1"/>
    <property type="molecule type" value="Genomic_DNA"/>
</dbReference>
<name>A0A839DVI4_9PSEU</name>
<sequence>MLIDAHTQVTATLTVSGATLLVMTICLVGGGYVRECTGQHAGTGPGAITVTALRTHITAEPHRESATPPEPDAPESREYVGRHRLHESHPDHGAPLEPPRPQQPNPCRPVNNHIPCGLISGNSLKNPRRCEYVRAGPSDTRPGTGDR</sequence>
<evidence type="ECO:0000313" key="3">
    <source>
        <dbReference type="Proteomes" id="UP000569329"/>
    </source>
</evidence>
<feature type="region of interest" description="Disordered" evidence="1">
    <location>
        <begin position="56"/>
        <end position="147"/>
    </location>
</feature>
<evidence type="ECO:0000313" key="2">
    <source>
        <dbReference type="EMBL" id="MBA8822818.1"/>
    </source>
</evidence>